<feature type="non-terminal residue" evidence="2">
    <location>
        <position position="118"/>
    </location>
</feature>
<proteinExistence type="predicted"/>
<keyword evidence="1" id="KW-1133">Transmembrane helix</keyword>
<dbReference type="AlphaFoldDB" id="X6LF08"/>
<gene>
    <name evidence="2" type="ORF">RFI_37751</name>
</gene>
<keyword evidence="1" id="KW-0812">Transmembrane</keyword>
<dbReference type="Proteomes" id="UP000023152">
    <property type="component" value="Unassembled WGS sequence"/>
</dbReference>
<evidence type="ECO:0000313" key="2">
    <source>
        <dbReference type="EMBL" id="ETN99716.1"/>
    </source>
</evidence>
<keyword evidence="1" id="KW-0472">Membrane</keyword>
<evidence type="ECO:0000313" key="3">
    <source>
        <dbReference type="Proteomes" id="UP000023152"/>
    </source>
</evidence>
<organism evidence="2 3">
    <name type="scientific">Reticulomyxa filosa</name>
    <dbReference type="NCBI Taxonomy" id="46433"/>
    <lineage>
        <taxon>Eukaryota</taxon>
        <taxon>Sar</taxon>
        <taxon>Rhizaria</taxon>
        <taxon>Retaria</taxon>
        <taxon>Foraminifera</taxon>
        <taxon>Monothalamids</taxon>
        <taxon>Reticulomyxidae</taxon>
        <taxon>Reticulomyxa</taxon>
    </lineage>
</organism>
<feature type="transmembrane region" description="Helical" evidence="1">
    <location>
        <begin position="6"/>
        <end position="23"/>
    </location>
</feature>
<reference evidence="2 3" key="1">
    <citation type="journal article" date="2013" name="Curr. Biol.">
        <title>The Genome of the Foraminiferan Reticulomyxa filosa.</title>
        <authorList>
            <person name="Glockner G."/>
            <person name="Hulsmann N."/>
            <person name="Schleicher M."/>
            <person name="Noegel A.A."/>
            <person name="Eichinger L."/>
            <person name="Gallinger C."/>
            <person name="Pawlowski J."/>
            <person name="Sierra R."/>
            <person name="Euteneuer U."/>
            <person name="Pillet L."/>
            <person name="Moustafa A."/>
            <person name="Platzer M."/>
            <person name="Groth M."/>
            <person name="Szafranski K."/>
            <person name="Schliwa M."/>
        </authorList>
    </citation>
    <scope>NUCLEOTIDE SEQUENCE [LARGE SCALE GENOMIC DNA]</scope>
</reference>
<keyword evidence="3" id="KW-1185">Reference proteome</keyword>
<protein>
    <submittedName>
        <fullName evidence="2">Uncharacterized protein</fullName>
    </submittedName>
</protein>
<sequence>MIIITIIIIIIIIMLCGYLIQTSKQTDKTRAKHLDCIFFLIWMSHSDSDSSGVCRIGTAVVVVDEATEGSDKVSISTKALEMYCCCVSLSVESVSIVSKGVRDSLFFGAACPFILLVF</sequence>
<evidence type="ECO:0000256" key="1">
    <source>
        <dbReference type="SAM" id="Phobius"/>
    </source>
</evidence>
<dbReference type="EMBL" id="ASPP01043137">
    <property type="protein sequence ID" value="ETN99716.1"/>
    <property type="molecule type" value="Genomic_DNA"/>
</dbReference>
<name>X6LF08_RETFI</name>
<comment type="caution">
    <text evidence="2">The sequence shown here is derived from an EMBL/GenBank/DDBJ whole genome shotgun (WGS) entry which is preliminary data.</text>
</comment>
<accession>X6LF08</accession>